<accession>A0A495VTM5</accession>
<gene>
    <name evidence="1" type="ORF">C8E97_1212</name>
</gene>
<evidence type="ECO:0000313" key="2">
    <source>
        <dbReference type="Proteomes" id="UP000282084"/>
    </source>
</evidence>
<dbReference type="OrthoDB" id="5184982at2"/>
<dbReference type="Proteomes" id="UP000282084">
    <property type="component" value="Unassembled WGS sequence"/>
</dbReference>
<evidence type="ECO:0000313" key="1">
    <source>
        <dbReference type="EMBL" id="RKT52689.1"/>
    </source>
</evidence>
<organism evidence="1 2">
    <name type="scientific">Saccharothrix australiensis</name>
    <dbReference type="NCBI Taxonomy" id="2072"/>
    <lineage>
        <taxon>Bacteria</taxon>
        <taxon>Bacillati</taxon>
        <taxon>Actinomycetota</taxon>
        <taxon>Actinomycetes</taxon>
        <taxon>Pseudonocardiales</taxon>
        <taxon>Pseudonocardiaceae</taxon>
        <taxon>Saccharothrix</taxon>
    </lineage>
</organism>
<sequence length="247" mass="26619">MLLPLVAVVLLTACTASSPMPDDPDQLVLRVRSVVGAPTPSPAEVPEFSLYGDGRVIRPGPRQGALRTAEVVRVDRGWAEEVRRAAHRVGLARNRVLDNPAVVDGAQVVFVLRSGGQRFVTRVHGLTDDSSDDLAELARFRRALAEYAEGPAEPHRPTRFAAVAHAPSAVPAGGAQLGRPWPFTPFRDGRRVAEGQCVVLSGADVRAAQDLAREGVPDTRWSEGTTTYHVVFRPLLPDETGCADLDR</sequence>
<proteinExistence type="predicted"/>
<comment type="caution">
    <text evidence="1">The sequence shown here is derived from an EMBL/GenBank/DDBJ whole genome shotgun (WGS) entry which is preliminary data.</text>
</comment>
<dbReference type="AlphaFoldDB" id="A0A495VTM5"/>
<protein>
    <submittedName>
        <fullName evidence="1">Uncharacterized protein</fullName>
    </submittedName>
</protein>
<keyword evidence="2" id="KW-1185">Reference proteome</keyword>
<dbReference type="EMBL" id="RBXO01000001">
    <property type="protein sequence ID" value="RKT52689.1"/>
    <property type="molecule type" value="Genomic_DNA"/>
</dbReference>
<reference evidence="1 2" key="1">
    <citation type="submission" date="2018-10" db="EMBL/GenBank/DDBJ databases">
        <title>Sequencing the genomes of 1000 actinobacteria strains.</title>
        <authorList>
            <person name="Klenk H.-P."/>
        </authorList>
    </citation>
    <scope>NUCLEOTIDE SEQUENCE [LARGE SCALE GENOMIC DNA]</scope>
    <source>
        <strain evidence="1 2">DSM 43800</strain>
    </source>
</reference>
<name>A0A495VTM5_9PSEU</name>
<dbReference type="RefSeq" id="WP_147455001.1">
    <property type="nucleotide sequence ID" value="NZ_RBXO01000001.1"/>
</dbReference>